<dbReference type="EMBL" id="FO082060">
    <property type="protein sequence ID" value="CCE23874.1"/>
    <property type="molecule type" value="Genomic_DNA"/>
</dbReference>
<gene>
    <name evidence="2" type="ordered locus">MEALZ_2188</name>
</gene>
<keyword evidence="3" id="KW-1185">Reference proteome</keyword>
<name>G4STC1_META2</name>
<evidence type="ECO:0008006" key="4">
    <source>
        <dbReference type="Google" id="ProtNLM"/>
    </source>
</evidence>
<proteinExistence type="predicted"/>
<keyword evidence="1" id="KW-0732">Signal</keyword>
<reference evidence="3" key="1">
    <citation type="journal article" date="2012" name="J. Bacteriol.">
        <title>Genome sequence of the haloalkaliphilic methanotrophic bacterium Methylomicrobium alcaliphilum 20Z.</title>
        <authorList>
            <person name="Vuilleumier S."/>
            <person name="Khmelenina V.N."/>
            <person name="Bringel F."/>
            <person name="Reshetnikov A.S."/>
            <person name="Lajus A."/>
            <person name="Mangenot S."/>
            <person name="Rouy Z."/>
            <person name="Op den Camp H.J."/>
            <person name="Jetten M.S."/>
            <person name="Dispirito A.A."/>
            <person name="Dunfield P."/>
            <person name="Klotz M.G."/>
            <person name="Semrau J.D."/>
            <person name="Stein L.Y."/>
            <person name="Barbe V."/>
            <person name="Medigue C."/>
            <person name="Trotsenko Y.A."/>
            <person name="Kalyuzhnaya M.G."/>
        </authorList>
    </citation>
    <scope>NUCLEOTIDE SEQUENCE [LARGE SCALE GENOMIC DNA]</scope>
    <source>
        <strain evidence="3">DSM 19304 / NCIMB 14124 / VKM B-2133 / 20Z</strain>
    </source>
</reference>
<evidence type="ECO:0000313" key="3">
    <source>
        <dbReference type="Proteomes" id="UP000008315"/>
    </source>
</evidence>
<dbReference type="KEGG" id="mah:MEALZ_2188"/>
<evidence type="ECO:0000256" key="1">
    <source>
        <dbReference type="SAM" id="SignalP"/>
    </source>
</evidence>
<dbReference type="AlphaFoldDB" id="G4STC1"/>
<accession>G4STC1</accession>
<dbReference type="HOGENOM" id="CLU_185069_0_0_6"/>
<feature type="chain" id="PRO_5003468199" description="Lipoprotein" evidence="1">
    <location>
        <begin position="25"/>
        <end position="94"/>
    </location>
</feature>
<evidence type="ECO:0000313" key="2">
    <source>
        <dbReference type="EMBL" id="CCE23874.1"/>
    </source>
</evidence>
<dbReference type="PROSITE" id="PS51257">
    <property type="entry name" value="PROKAR_LIPOPROTEIN"/>
    <property type="match status" value="1"/>
</dbReference>
<protein>
    <recommendedName>
        <fullName evidence="4">Lipoprotein</fullName>
    </recommendedName>
</protein>
<sequence length="94" mass="10205">MRRLMLLISLIILAACGVNETAMNASIQEVKNKHQPELLQLPGVVSVGIGLDEEGRQAIIVGLAEDNRNDKVRIPETIEGYSVKVQVVGTIKAQ</sequence>
<dbReference type="Proteomes" id="UP000008315">
    <property type="component" value="Chromosome"/>
</dbReference>
<feature type="signal peptide" evidence="1">
    <location>
        <begin position="1"/>
        <end position="24"/>
    </location>
</feature>
<dbReference type="PATRIC" id="fig|271065.3.peg.2249"/>
<organism evidence="2 3">
    <name type="scientific">Methylotuvimicrobium alcaliphilum (strain DSM 19304 / NCIMB 14124 / VKM B-2133 / 20Z)</name>
    <name type="common">Methylomicrobium alcaliphilum</name>
    <dbReference type="NCBI Taxonomy" id="1091494"/>
    <lineage>
        <taxon>Bacteria</taxon>
        <taxon>Pseudomonadati</taxon>
        <taxon>Pseudomonadota</taxon>
        <taxon>Gammaproteobacteria</taxon>
        <taxon>Methylococcales</taxon>
        <taxon>Methylococcaceae</taxon>
        <taxon>Methylotuvimicrobium</taxon>
    </lineage>
</organism>